<evidence type="ECO:0000313" key="2">
    <source>
        <dbReference type="EMBL" id="OXM50952.1"/>
    </source>
</evidence>
<dbReference type="InterPro" id="IPR036390">
    <property type="entry name" value="WH_DNA-bd_sf"/>
</dbReference>
<evidence type="ECO:0000313" key="3">
    <source>
        <dbReference type="Proteomes" id="UP000215563"/>
    </source>
</evidence>
<dbReference type="AlphaFoldDB" id="A0A229RWB3"/>
<dbReference type="InterPro" id="IPR039422">
    <property type="entry name" value="MarR/SlyA-like"/>
</dbReference>
<keyword evidence="3" id="KW-1185">Reference proteome</keyword>
<organism evidence="2 3">
    <name type="scientific">Amycolatopsis alba DSM 44262</name>
    <dbReference type="NCBI Taxonomy" id="1125972"/>
    <lineage>
        <taxon>Bacteria</taxon>
        <taxon>Bacillati</taxon>
        <taxon>Actinomycetota</taxon>
        <taxon>Actinomycetes</taxon>
        <taxon>Pseudonocardiales</taxon>
        <taxon>Pseudonocardiaceae</taxon>
        <taxon>Amycolatopsis</taxon>
    </lineage>
</organism>
<dbReference type="GO" id="GO:0003700">
    <property type="term" value="F:DNA-binding transcription factor activity"/>
    <property type="evidence" value="ECO:0007669"/>
    <property type="project" value="InterPro"/>
</dbReference>
<dbReference type="GO" id="GO:0006950">
    <property type="term" value="P:response to stress"/>
    <property type="evidence" value="ECO:0007669"/>
    <property type="project" value="TreeGrafter"/>
</dbReference>
<feature type="domain" description="HTH marR-type" evidence="1">
    <location>
        <begin position="5"/>
        <end position="141"/>
    </location>
</feature>
<dbReference type="PROSITE" id="PS50995">
    <property type="entry name" value="HTH_MARR_2"/>
    <property type="match status" value="1"/>
</dbReference>
<evidence type="ECO:0000259" key="1">
    <source>
        <dbReference type="PROSITE" id="PS50995"/>
    </source>
</evidence>
<gene>
    <name evidence="2" type="ORF">CFP75_14735</name>
</gene>
<reference evidence="2 3" key="1">
    <citation type="submission" date="2017-07" db="EMBL/GenBank/DDBJ databases">
        <title>Amycolatopsis alba DSM 44262 Genome sequencing and assembly.</title>
        <authorList>
            <person name="Kaur N."/>
            <person name="Mayilraj S."/>
        </authorList>
    </citation>
    <scope>NUCLEOTIDE SEQUENCE [LARGE SCALE GENOMIC DNA]</scope>
    <source>
        <strain evidence="2 3">DSM 44262</strain>
    </source>
</reference>
<dbReference type="PANTHER" id="PTHR33164">
    <property type="entry name" value="TRANSCRIPTIONAL REGULATOR, MARR FAMILY"/>
    <property type="match status" value="1"/>
</dbReference>
<dbReference type="OrthoDB" id="162531at2"/>
<dbReference type="EMBL" id="NMQU01000036">
    <property type="protein sequence ID" value="OXM50952.1"/>
    <property type="molecule type" value="Genomic_DNA"/>
</dbReference>
<dbReference type="PANTHER" id="PTHR33164:SF106">
    <property type="entry name" value="TRANSCRIPTIONAL REGULATORY PROTEIN"/>
    <property type="match status" value="1"/>
</dbReference>
<dbReference type="SMART" id="SM00347">
    <property type="entry name" value="HTH_MARR"/>
    <property type="match status" value="1"/>
</dbReference>
<comment type="caution">
    <text evidence="2">The sequence shown here is derived from an EMBL/GenBank/DDBJ whole genome shotgun (WGS) entry which is preliminary data.</text>
</comment>
<dbReference type="Gene3D" id="1.10.10.10">
    <property type="entry name" value="Winged helix-like DNA-binding domain superfamily/Winged helix DNA-binding domain"/>
    <property type="match status" value="1"/>
</dbReference>
<dbReference type="SUPFAM" id="SSF46785">
    <property type="entry name" value="Winged helix' DNA-binding domain"/>
    <property type="match status" value="1"/>
</dbReference>
<accession>A0A229RWB3</accession>
<dbReference type="InterPro" id="IPR036388">
    <property type="entry name" value="WH-like_DNA-bd_sf"/>
</dbReference>
<dbReference type="Proteomes" id="UP000215563">
    <property type="component" value="Unassembled WGS sequence"/>
</dbReference>
<dbReference type="Pfam" id="PF01047">
    <property type="entry name" value="MarR"/>
    <property type="match status" value="1"/>
</dbReference>
<proteinExistence type="predicted"/>
<dbReference type="InterPro" id="IPR000835">
    <property type="entry name" value="HTH_MarR-typ"/>
</dbReference>
<sequence>MSSERAELVERILGGSRALSTETVMFHSAIAEQGGLSAVESKVADYLARFGPQTPKALSQLSGLAPASITALIDRLVGKGIVARKPHPEDRRKVLIEIDGAMVAAAAPMWDHLVKRVREACEGYTDSELETVLRFLADATAITHESTSLITQRQSTHRNR</sequence>
<name>A0A229RWB3_AMYAL</name>
<dbReference type="RefSeq" id="WP_020632430.1">
    <property type="nucleotide sequence ID" value="NZ_KB913032.1"/>
</dbReference>
<protein>
    <submittedName>
        <fullName evidence="2">MarR family transcriptional regulator</fullName>
    </submittedName>
</protein>